<proteinExistence type="predicted"/>
<dbReference type="Proteomes" id="UP000011680">
    <property type="component" value="Unassembled WGS sequence"/>
</dbReference>
<protein>
    <submittedName>
        <fullName evidence="2">Uncharacterized protein</fullName>
    </submittedName>
</protein>
<feature type="transmembrane region" description="Helical" evidence="1">
    <location>
        <begin position="50"/>
        <end position="74"/>
    </location>
</feature>
<evidence type="ECO:0000313" key="3">
    <source>
        <dbReference type="Proteomes" id="UP000011680"/>
    </source>
</evidence>
<gene>
    <name evidence="2" type="ORF">C451_13466</name>
</gene>
<dbReference type="eggNOG" id="ENOG502N5I4">
    <property type="taxonomic scope" value="Archaea"/>
</dbReference>
<evidence type="ECO:0000256" key="1">
    <source>
        <dbReference type="SAM" id="Phobius"/>
    </source>
</evidence>
<keyword evidence="3" id="KW-1185">Reference proteome</keyword>
<feature type="transmembrane region" description="Helical" evidence="1">
    <location>
        <begin position="24"/>
        <end position="44"/>
    </location>
</feature>
<accession>M0N1C0</accession>
<name>M0N1C0_9EURY</name>
<keyword evidence="1" id="KW-0472">Membrane</keyword>
<dbReference type="EMBL" id="AOMF01000163">
    <property type="protein sequence ID" value="EMA51767.1"/>
    <property type="molecule type" value="Genomic_DNA"/>
</dbReference>
<feature type="transmembrane region" description="Helical" evidence="1">
    <location>
        <begin position="117"/>
        <end position="136"/>
    </location>
</feature>
<dbReference type="PATRIC" id="fig|1227457.3.peg.2566"/>
<comment type="caution">
    <text evidence="2">The sequence shown here is derived from an EMBL/GenBank/DDBJ whole genome shotgun (WGS) entry which is preliminary data.</text>
</comment>
<keyword evidence="1" id="KW-1133">Transmembrane helix</keyword>
<dbReference type="STRING" id="1227457.C451_13466"/>
<sequence length="145" mass="15208">MRAIDRWMEPSQRLASNLVAESKAYGYTLTIWGGGAILVAHYGTPDILEVAAYVGGALVAMTLLAVVAFGGLLAEQRRPDGEPPPVVSMVHIVATGGSLLVSYLVSVTGKGRLPPVLVFALVGFLVTALYNTLLVAEDSIGRAVE</sequence>
<feature type="transmembrane region" description="Helical" evidence="1">
    <location>
        <begin position="86"/>
        <end position="105"/>
    </location>
</feature>
<organism evidence="2 3">
    <name type="scientific">Halococcus thailandensis JCM 13552</name>
    <dbReference type="NCBI Taxonomy" id="1227457"/>
    <lineage>
        <taxon>Archaea</taxon>
        <taxon>Methanobacteriati</taxon>
        <taxon>Methanobacteriota</taxon>
        <taxon>Stenosarchaea group</taxon>
        <taxon>Halobacteria</taxon>
        <taxon>Halobacteriales</taxon>
        <taxon>Halococcaceae</taxon>
        <taxon>Halococcus</taxon>
    </lineage>
</organism>
<dbReference type="AlphaFoldDB" id="M0N1C0"/>
<evidence type="ECO:0000313" key="2">
    <source>
        <dbReference type="EMBL" id="EMA51767.1"/>
    </source>
</evidence>
<keyword evidence="1" id="KW-0812">Transmembrane</keyword>
<reference evidence="2 3" key="1">
    <citation type="journal article" date="2014" name="PLoS Genet.">
        <title>Phylogenetically driven sequencing of extremely halophilic archaea reveals strategies for static and dynamic osmo-response.</title>
        <authorList>
            <person name="Becker E.A."/>
            <person name="Seitzer P.M."/>
            <person name="Tritt A."/>
            <person name="Larsen D."/>
            <person name="Krusor M."/>
            <person name="Yao A.I."/>
            <person name="Wu D."/>
            <person name="Madern D."/>
            <person name="Eisen J.A."/>
            <person name="Darling A.E."/>
            <person name="Facciotti M.T."/>
        </authorList>
    </citation>
    <scope>NUCLEOTIDE SEQUENCE [LARGE SCALE GENOMIC DNA]</scope>
    <source>
        <strain evidence="2 3">JCM 13552</strain>
    </source>
</reference>